<proteinExistence type="predicted"/>
<dbReference type="EMBL" id="JAGGKI010000037">
    <property type="protein sequence ID" value="MBP1896998.1"/>
    <property type="molecule type" value="Genomic_DNA"/>
</dbReference>
<evidence type="ECO:0000313" key="1">
    <source>
        <dbReference type="EMBL" id="MBP1896998.1"/>
    </source>
</evidence>
<dbReference type="RefSeq" id="WP_210095753.1">
    <property type="nucleotide sequence ID" value="NZ_CP139098.1"/>
</dbReference>
<protein>
    <submittedName>
        <fullName evidence="1">Uncharacterized protein</fullName>
    </submittedName>
</protein>
<evidence type="ECO:0000313" key="2">
    <source>
        <dbReference type="Proteomes" id="UP000706926"/>
    </source>
</evidence>
<accession>A0ABS4FL55</accession>
<comment type="caution">
    <text evidence="1">The sequence shown here is derived from an EMBL/GenBank/DDBJ whole genome shotgun (WGS) entry which is preliminary data.</text>
</comment>
<reference evidence="1 2" key="1">
    <citation type="submission" date="2021-03" db="EMBL/GenBank/DDBJ databases">
        <title>Genomic Encyclopedia of Type Strains, Phase IV (KMG-IV): sequencing the most valuable type-strain genomes for metagenomic binning, comparative biology and taxonomic classification.</title>
        <authorList>
            <person name="Goeker M."/>
        </authorList>
    </citation>
    <scope>NUCLEOTIDE SEQUENCE [LARGE SCALE GENOMIC DNA]</scope>
    <source>
        <strain evidence="1 2">DSM 15596</strain>
    </source>
</reference>
<organism evidence="1 2">
    <name type="scientific">Paenibacillus lactis</name>
    <dbReference type="NCBI Taxonomy" id="228574"/>
    <lineage>
        <taxon>Bacteria</taxon>
        <taxon>Bacillati</taxon>
        <taxon>Bacillota</taxon>
        <taxon>Bacilli</taxon>
        <taxon>Bacillales</taxon>
        <taxon>Paenibacillaceae</taxon>
        <taxon>Paenibacillus</taxon>
    </lineage>
</organism>
<sequence>MSTLALIAPDIPVEPLVRYPGEQGRAGRSIRLPALGQTPDQRHGLVLDQTWGMG</sequence>
<dbReference type="GeneID" id="95407971"/>
<keyword evidence="2" id="KW-1185">Reference proteome</keyword>
<gene>
    <name evidence="1" type="ORF">J2Z18_006143</name>
</gene>
<name>A0ABS4FL55_9BACL</name>
<dbReference type="Proteomes" id="UP000706926">
    <property type="component" value="Unassembled WGS sequence"/>
</dbReference>